<protein>
    <submittedName>
        <fullName evidence="5">GntR family transcriptional regulator</fullName>
    </submittedName>
</protein>
<dbReference type="Pfam" id="PF00392">
    <property type="entry name" value="GntR"/>
    <property type="match status" value="1"/>
</dbReference>
<dbReference type="PRINTS" id="PR00035">
    <property type="entry name" value="HTHGNTR"/>
</dbReference>
<dbReference type="PANTHER" id="PTHR30146:SF109">
    <property type="entry name" value="HTH-TYPE TRANSCRIPTIONAL REGULATOR GALS"/>
    <property type="match status" value="1"/>
</dbReference>
<keyword evidence="1" id="KW-0805">Transcription regulation</keyword>
<dbReference type="SMART" id="SM00345">
    <property type="entry name" value="HTH_GNTR"/>
    <property type="match status" value="1"/>
</dbReference>
<sequence>MSIQPLSDYDLLPIYIRVADDLRSKLGTPGFEIGSYLPGEHEIATQYNLSRGTIRRALGILETEELLSRQPGRGTLILPPSAREQGTRPRIAIVWTMVRWMGMEMFSALEDHLSSANCDILFSSSKHDHQQELEILTSLLDSDVDAIVLYSTGHPDIHPIIQQLQNQGKPVILLDRFVQDQAETLSWVTSDNEQGSYEITWHLIELGHKRIGMSILTPEHQHERISTIIERENGYIKAINEAGLKSLIMKERGIVGASSAAYSQGLMEFLITHQPTALFFHNDVSAYRMHEVLIQNGIRVPEDISIAGFDGLDLFDDLLPFDFTTVKQDFASLGLEAGKLVLSLIQNPNRQSRQIRLPVKLRVGSTTAPPRKDADSRKLLPRLLEAD</sequence>
<dbReference type="PROSITE" id="PS50949">
    <property type="entry name" value="HTH_GNTR"/>
    <property type="match status" value="1"/>
</dbReference>
<keyword evidence="3" id="KW-0804">Transcription</keyword>
<proteinExistence type="predicted"/>
<dbReference type="Proteomes" id="UP000614469">
    <property type="component" value="Unassembled WGS sequence"/>
</dbReference>
<gene>
    <name evidence="5" type="ORF">H8E29_12965</name>
</gene>
<name>A0A8J6NNG7_9CHLR</name>
<dbReference type="Pfam" id="PF13377">
    <property type="entry name" value="Peripla_BP_3"/>
    <property type="match status" value="1"/>
</dbReference>
<dbReference type="InterPro" id="IPR028082">
    <property type="entry name" value="Peripla_BP_I"/>
</dbReference>
<dbReference type="InterPro" id="IPR036388">
    <property type="entry name" value="WH-like_DNA-bd_sf"/>
</dbReference>
<dbReference type="CDD" id="cd07377">
    <property type="entry name" value="WHTH_GntR"/>
    <property type="match status" value="1"/>
</dbReference>
<evidence type="ECO:0000313" key="6">
    <source>
        <dbReference type="Proteomes" id="UP000614469"/>
    </source>
</evidence>
<comment type="caution">
    <text evidence="5">The sequence shown here is derived from an EMBL/GenBank/DDBJ whole genome shotgun (WGS) entry which is preliminary data.</text>
</comment>
<dbReference type="InterPro" id="IPR000524">
    <property type="entry name" value="Tscrpt_reg_HTH_GntR"/>
</dbReference>
<dbReference type="CDD" id="cd06267">
    <property type="entry name" value="PBP1_LacI_sugar_binding-like"/>
    <property type="match status" value="1"/>
</dbReference>
<dbReference type="InterPro" id="IPR036390">
    <property type="entry name" value="WH_DNA-bd_sf"/>
</dbReference>
<feature type="domain" description="HTH gntR-type" evidence="4">
    <location>
        <begin position="12"/>
        <end position="80"/>
    </location>
</feature>
<keyword evidence="2" id="KW-0238">DNA-binding</keyword>
<dbReference type="PANTHER" id="PTHR30146">
    <property type="entry name" value="LACI-RELATED TRANSCRIPTIONAL REPRESSOR"/>
    <property type="match status" value="1"/>
</dbReference>
<dbReference type="Gene3D" id="3.40.50.2300">
    <property type="match status" value="2"/>
</dbReference>
<reference evidence="5 6" key="1">
    <citation type="submission" date="2020-08" db="EMBL/GenBank/DDBJ databases">
        <title>Bridging the membrane lipid divide: bacteria of the FCB group superphylum have the potential to synthesize archaeal ether lipids.</title>
        <authorList>
            <person name="Villanueva L."/>
            <person name="Von Meijenfeldt F.A.B."/>
            <person name="Westbye A.B."/>
            <person name="Yadav S."/>
            <person name="Hopmans E.C."/>
            <person name="Dutilh B.E."/>
            <person name="Sinninghe Damste J.S."/>
        </authorList>
    </citation>
    <scope>NUCLEOTIDE SEQUENCE [LARGE SCALE GENOMIC DNA]</scope>
    <source>
        <strain evidence="5">NIOZ-UU36</strain>
    </source>
</reference>
<dbReference type="GO" id="GO:0003700">
    <property type="term" value="F:DNA-binding transcription factor activity"/>
    <property type="evidence" value="ECO:0007669"/>
    <property type="project" value="InterPro"/>
</dbReference>
<evidence type="ECO:0000256" key="3">
    <source>
        <dbReference type="ARBA" id="ARBA00023163"/>
    </source>
</evidence>
<dbReference type="InterPro" id="IPR046335">
    <property type="entry name" value="LacI/GalR-like_sensor"/>
</dbReference>
<evidence type="ECO:0000256" key="1">
    <source>
        <dbReference type="ARBA" id="ARBA00023015"/>
    </source>
</evidence>
<evidence type="ECO:0000256" key="2">
    <source>
        <dbReference type="ARBA" id="ARBA00023125"/>
    </source>
</evidence>
<dbReference type="SUPFAM" id="SSF46785">
    <property type="entry name" value="Winged helix' DNA-binding domain"/>
    <property type="match status" value="1"/>
</dbReference>
<dbReference type="GO" id="GO:0000976">
    <property type="term" value="F:transcription cis-regulatory region binding"/>
    <property type="evidence" value="ECO:0007669"/>
    <property type="project" value="TreeGrafter"/>
</dbReference>
<evidence type="ECO:0000313" key="5">
    <source>
        <dbReference type="EMBL" id="MBC8336172.1"/>
    </source>
</evidence>
<dbReference type="SUPFAM" id="SSF53822">
    <property type="entry name" value="Periplasmic binding protein-like I"/>
    <property type="match status" value="1"/>
</dbReference>
<organism evidence="5 6">
    <name type="scientific">Candidatus Desulfolinea nitratireducens</name>
    <dbReference type="NCBI Taxonomy" id="2841698"/>
    <lineage>
        <taxon>Bacteria</taxon>
        <taxon>Bacillati</taxon>
        <taxon>Chloroflexota</taxon>
        <taxon>Anaerolineae</taxon>
        <taxon>Anaerolineales</taxon>
        <taxon>Anaerolineales incertae sedis</taxon>
        <taxon>Candidatus Desulfolinea</taxon>
    </lineage>
</organism>
<dbReference type="Gene3D" id="1.10.10.10">
    <property type="entry name" value="Winged helix-like DNA-binding domain superfamily/Winged helix DNA-binding domain"/>
    <property type="match status" value="1"/>
</dbReference>
<evidence type="ECO:0000259" key="4">
    <source>
        <dbReference type="PROSITE" id="PS50949"/>
    </source>
</evidence>
<dbReference type="AlphaFoldDB" id="A0A8J6NNG7"/>
<accession>A0A8J6NNG7</accession>
<dbReference type="EMBL" id="JACNJN010000145">
    <property type="protein sequence ID" value="MBC8336172.1"/>
    <property type="molecule type" value="Genomic_DNA"/>
</dbReference>